<evidence type="ECO:0000313" key="5">
    <source>
        <dbReference type="EMBL" id="RTZ17255.1"/>
    </source>
</evidence>
<protein>
    <submittedName>
        <fullName evidence="5">AraC family transcriptional regulator</fullName>
    </submittedName>
</protein>
<dbReference type="PROSITE" id="PS00041">
    <property type="entry name" value="HTH_ARAC_FAMILY_1"/>
    <property type="match status" value="1"/>
</dbReference>
<comment type="caution">
    <text evidence="5">The sequence shown here is derived from an EMBL/GenBank/DDBJ whole genome shotgun (WGS) entry which is preliminary data.</text>
</comment>
<evidence type="ECO:0000256" key="1">
    <source>
        <dbReference type="ARBA" id="ARBA00023015"/>
    </source>
</evidence>
<dbReference type="EMBL" id="RXZH01000001">
    <property type="protein sequence ID" value="RTZ17255.1"/>
    <property type="molecule type" value="Genomic_DNA"/>
</dbReference>
<dbReference type="Proteomes" id="UP000268973">
    <property type="component" value="Unassembled WGS sequence"/>
</dbReference>
<dbReference type="RefSeq" id="WP_126572011.1">
    <property type="nucleotide sequence ID" value="NZ_RXZH01000001.1"/>
</dbReference>
<name>A0A3S0P7W6_9VIBR</name>
<evidence type="ECO:0000256" key="3">
    <source>
        <dbReference type="ARBA" id="ARBA00023163"/>
    </source>
</evidence>
<dbReference type="Pfam" id="PF12833">
    <property type="entry name" value="HTH_18"/>
    <property type="match status" value="1"/>
</dbReference>
<dbReference type="InterPro" id="IPR018062">
    <property type="entry name" value="HTH_AraC-typ_CS"/>
</dbReference>
<evidence type="ECO:0000259" key="4">
    <source>
        <dbReference type="PROSITE" id="PS01124"/>
    </source>
</evidence>
<proteinExistence type="predicted"/>
<gene>
    <name evidence="5" type="ORF">EJ063_00275</name>
</gene>
<dbReference type="SUPFAM" id="SSF46689">
    <property type="entry name" value="Homeodomain-like"/>
    <property type="match status" value="2"/>
</dbReference>
<keyword evidence="3" id="KW-0804">Transcription</keyword>
<keyword evidence="1" id="KW-0805">Transcription regulation</keyword>
<dbReference type="PROSITE" id="PS01124">
    <property type="entry name" value="HTH_ARAC_FAMILY_2"/>
    <property type="match status" value="1"/>
</dbReference>
<keyword evidence="6" id="KW-1185">Reference proteome</keyword>
<reference evidence="5 6" key="1">
    <citation type="submission" date="2018-12" db="EMBL/GenBank/DDBJ databases">
        <title>Vibrio sp. isolated from China Sea.</title>
        <authorList>
            <person name="Li Y."/>
        </authorList>
    </citation>
    <scope>NUCLEOTIDE SEQUENCE [LARGE SCALE GENOMIC DNA]</scope>
    <source>
        <strain evidence="5 6">BEI207</strain>
    </source>
</reference>
<dbReference type="GO" id="GO:0003700">
    <property type="term" value="F:DNA-binding transcription factor activity"/>
    <property type="evidence" value="ECO:0007669"/>
    <property type="project" value="InterPro"/>
</dbReference>
<dbReference type="SMART" id="SM00342">
    <property type="entry name" value="HTH_ARAC"/>
    <property type="match status" value="1"/>
</dbReference>
<dbReference type="PANTHER" id="PTHR47893">
    <property type="entry name" value="REGULATORY PROTEIN PCHR"/>
    <property type="match status" value="1"/>
</dbReference>
<dbReference type="OrthoDB" id="5949386at2"/>
<sequence>MTTDTLSSPRLKKVAITQRIEESERQLIVGETRQGRSALVEGKFISHRIGNDISIHGCDGLELQDSHVVSMAPASIIMTILIKGELEFAYDDLEFHIGPNSLNRITLVNLAQPSSFRRKISKDNNVFKLNIMMNNQWVMSRINGNCTVSQFVAQHKNSLQLPLSDEFNNLVAQAFKLHKVETFLEKVALESIAMQIIELAFSHLESSQIESPKEAQQKMNLTSIEEIICYIEANLSESLSIAELANRFAMSRSNLQRKFKQQVGLTINGYIRKRRLEVAKQHLEKGLVTITEAAYEAGYNHPANFTNAFKKEYGVPPFNISSANE</sequence>
<feature type="domain" description="HTH araC/xylS-type" evidence="4">
    <location>
        <begin position="225"/>
        <end position="323"/>
    </location>
</feature>
<evidence type="ECO:0000313" key="6">
    <source>
        <dbReference type="Proteomes" id="UP000268973"/>
    </source>
</evidence>
<dbReference type="PANTHER" id="PTHR47893:SF1">
    <property type="entry name" value="REGULATORY PROTEIN PCHR"/>
    <property type="match status" value="1"/>
</dbReference>
<dbReference type="GO" id="GO:0043565">
    <property type="term" value="F:sequence-specific DNA binding"/>
    <property type="evidence" value="ECO:0007669"/>
    <property type="project" value="InterPro"/>
</dbReference>
<keyword evidence="2" id="KW-0238">DNA-binding</keyword>
<dbReference type="AlphaFoldDB" id="A0A3S0P7W6"/>
<dbReference type="InterPro" id="IPR009057">
    <property type="entry name" value="Homeodomain-like_sf"/>
</dbReference>
<evidence type="ECO:0000256" key="2">
    <source>
        <dbReference type="ARBA" id="ARBA00023125"/>
    </source>
</evidence>
<organism evidence="5 6">
    <name type="scientific">Vibrio aquaticus</name>
    <dbReference type="NCBI Taxonomy" id="2496559"/>
    <lineage>
        <taxon>Bacteria</taxon>
        <taxon>Pseudomonadati</taxon>
        <taxon>Pseudomonadota</taxon>
        <taxon>Gammaproteobacteria</taxon>
        <taxon>Vibrionales</taxon>
        <taxon>Vibrionaceae</taxon>
        <taxon>Vibrio</taxon>
    </lineage>
</organism>
<dbReference type="InterPro" id="IPR053142">
    <property type="entry name" value="PchR_regulatory_protein"/>
</dbReference>
<dbReference type="Gene3D" id="1.10.10.60">
    <property type="entry name" value="Homeodomain-like"/>
    <property type="match status" value="2"/>
</dbReference>
<accession>A0A3S0P7W6</accession>
<dbReference type="InterPro" id="IPR018060">
    <property type="entry name" value="HTH_AraC"/>
</dbReference>